<feature type="transmembrane region" description="Helical" evidence="6">
    <location>
        <begin position="97"/>
        <end position="115"/>
    </location>
</feature>
<dbReference type="PANTHER" id="PTHR32322:SF2">
    <property type="entry name" value="EAMA DOMAIN-CONTAINING PROTEIN"/>
    <property type="match status" value="1"/>
</dbReference>
<evidence type="ECO:0000313" key="9">
    <source>
        <dbReference type="Proteomes" id="UP000634011"/>
    </source>
</evidence>
<gene>
    <name evidence="8" type="ORF">H8K32_12850</name>
</gene>
<feature type="domain" description="EamA" evidence="7">
    <location>
        <begin position="155"/>
        <end position="287"/>
    </location>
</feature>
<feature type="transmembrane region" description="Helical" evidence="6">
    <location>
        <begin position="151"/>
        <end position="171"/>
    </location>
</feature>
<feature type="transmembrane region" description="Helical" evidence="6">
    <location>
        <begin position="270"/>
        <end position="287"/>
    </location>
</feature>
<accession>A0A923KIP8</accession>
<evidence type="ECO:0000256" key="4">
    <source>
        <dbReference type="ARBA" id="ARBA00022989"/>
    </source>
</evidence>
<evidence type="ECO:0000259" key="7">
    <source>
        <dbReference type="Pfam" id="PF00892"/>
    </source>
</evidence>
<evidence type="ECO:0000256" key="3">
    <source>
        <dbReference type="ARBA" id="ARBA00022692"/>
    </source>
</evidence>
<sequence length="291" mass="31275">MTTSGSSFLHRSLPGVFIFIWASGFVAAKYGLPYAEPLTFLSMRYLGVVILMLTLALIMRAPWPARKEWLPIAIAGVLMQAVYLGGIWCAVKLGMPAGMAALIANTQPILTAIMGPIIGERIRGRQWLGLAFGIAGVGLVVANKISVVHLSVASVALAIMALLAMTSGTIYQKKTCPSFDVRTGQVIQFGASLLVTIPLALLLETQTILWTSHFFIAMAWSIFILSGVGISVLYVLIRHGEATKVTSYMYLVPAVTALMAWLMFGEKFTLTAVVGMVIALMGVALVVRPAR</sequence>
<dbReference type="GO" id="GO:0016020">
    <property type="term" value="C:membrane"/>
    <property type="evidence" value="ECO:0007669"/>
    <property type="project" value="UniProtKB-SubCell"/>
</dbReference>
<dbReference type="RefSeq" id="WP_186912932.1">
    <property type="nucleotide sequence ID" value="NZ_JACOFV010000011.1"/>
</dbReference>
<evidence type="ECO:0000256" key="1">
    <source>
        <dbReference type="ARBA" id="ARBA00004141"/>
    </source>
</evidence>
<reference evidence="8" key="1">
    <citation type="submission" date="2020-08" db="EMBL/GenBank/DDBJ databases">
        <title>Novel species isolated from subtropical streams in China.</title>
        <authorList>
            <person name="Lu H."/>
        </authorList>
    </citation>
    <scope>NUCLEOTIDE SEQUENCE</scope>
    <source>
        <strain evidence="8">KACC 12607</strain>
    </source>
</reference>
<evidence type="ECO:0000256" key="6">
    <source>
        <dbReference type="SAM" id="Phobius"/>
    </source>
</evidence>
<keyword evidence="5 6" id="KW-0472">Membrane</keyword>
<evidence type="ECO:0000256" key="2">
    <source>
        <dbReference type="ARBA" id="ARBA00007362"/>
    </source>
</evidence>
<feature type="transmembrane region" description="Helical" evidence="6">
    <location>
        <begin position="38"/>
        <end position="58"/>
    </location>
</feature>
<evidence type="ECO:0000256" key="5">
    <source>
        <dbReference type="ARBA" id="ARBA00023136"/>
    </source>
</evidence>
<evidence type="ECO:0000313" key="8">
    <source>
        <dbReference type="EMBL" id="MBC3862992.1"/>
    </source>
</evidence>
<feature type="transmembrane region" description="Helical" evidence="6">
    <location>
        <begin position="127"/>
        <end position="145"/>
    </location>
</feature>
<keyword evidence="9" id="KW-1185">Reference proteome</keyword>
<feature type="transmembrane region" description="Helical" evidence="6">
    <location>
        <begin position="215"/>
        <end position="236"/>
    </location>
</feature>
<dbReference type="InterPro" id="IPR000620">
    <property type="entry name" value="EamA_dom"/>
</dbReference>
<feature type="transmembrane region" description="Helical" evidence="6">
    <location>
        <begin position="248"/>
        <end position="264"/>
    </location>
</feature>
<keyword evidence="3 6" id="KW-0812">Transmembrane</keyword>
<keyword evidence="4 6" id="KW-1133">Transmembrane helix</keyword>
<comment type="subcellular location">
    <subcellularLocation>
        <location evidence="1">Membrane</location>
        <topology evidence="1">Multi-pass membrane protein</topology>
    </subcellularLocation>
</comment>
<dbReference type="Pfam" id="PF00892">
    <property type="entry name" value="EamA"/>
    <property type="match status" value="2"/>
</dbReference>
<dbReference type="SUPFAM" id="SSF103481">
    <property type="entry name" value="Multidrug resistance efflux transporter EmrE"/>
    <property type="match status" value="2"/>
</dbReference>
<feature type="transmembrane region" description="Helical" evidence="6">
    <location>
        <begin position="183"/>
        <end position="203"/>
    </location>
</feature>
<name>A0A923KIP8_9BURK</name>
<dbReference type="AlphaFoldDB" id="A0A923KIP8"/>
<dbReference type="InterPro" id="IPR037185">
    <property type="entry name" value="EmrE-like"/>
</dbReference>
<dbReference type="EMBL" id="JACOFV010000011">
    <property type="protein sequence ID" value="MBC3862992.1"/>
    <property type="molecule type" value="Genomic_DNA"/>
</dbReference>
<dbReference type="PANTHER" id="PTHR32322">
    <property type="entry name" value="INNER MEMBRANE TRANSPORTER"/>
    <property type="match status" value="1"/>
</dbReference>
<proteinExistence type="inferred from homology"/>
<feature type="transmembrane region" description="Helical" evidence="6">
    <location>
        <begin position="70"/>
        <end position="91"/>
    </location>
</feature>
<feature type="transmembrane region" description="Helical" evidence="6">
    <location>
        <begin position="12"/>
        <end position="32"/>
    </location>
</feature>
<comment type="caution">
    <text evidence="8">The sequence shown here is derived from an EMBL/GenBank/DDBJ whole genome shotgun (WGS) entry which is preliminary data.</text>
</comment>
<dbReference type="InterPro" id="IPR050638">
    <property type="entry name" value="AA-Vitamin_Transporters"/>
</dbReference>
<dbReference type="Proteomes" id="UP000634011">
    <property type="component" value="Unassembled WGS sequence"/>
</dbReference>
<protein>
    <submittedName>
        <fullName evidence="8">EamA family transporter</fullName>
    </submittedName>
</protein>
<comment type="similarity">
    <text evidence="2">Belongs to the EamA transporter family.</text>
</comment>
<organism evidence="8 9">
    <name type="scientific">Undibacterium jejuense</name>
    <dbReference type="NCBI Taxonomy" id="1344949"/>
    <lineage>
        <taxon>Bacteria</taxon>
        <taxon>Pseudomonadati</taxon>
        <taxon>Pseudomonadota</taxon>
        <taxon>Betaproteobacteria</taxon>
        <taxon>Burkholderiales</taxon>
        <taxon>Oxalobacteraceae</taxon>
        <taxon>Undibacterium</taxon>
    </lineage>
</organism>
<feature type="domain" description="EamA" evidence="7">
    <location>
        <begin position="18"/>
        <end position="141"/>
    </location>
</feature>